<dbReference type="EMBL" id="CM047590">
    <property type="protein sequence ID" value="KAI9919560.1"/>
    <property type="molecule type" value="Genomic_DNA"/>
</dbReference>
<proteinExistence type="predicted"/>
<organism evidence="1 2">
    <name type="scientific">Peronosclerospora sorghi</name>
    <dbReference type="NCBI Taxonomy" id="230839"/>
    <lineage>
        <taxon>Eukaryota</taxon>
        <taxon>Sar</taxon>
        <taxon>Stramenopiles</taxon>
        <taxon>Oomycota</taxon>
        <taxon>Peronosporomycetes</taxon>
        <taxon>Peronosporales</taxon>
        <taxon>Peronosporaceae</taxon>
        <taxon>Peronosclerospora</taxon>
    </lineage>
</organism>
<reference evidence="1 2" key="1">
    <citation type="journal article" date="2022" name="bioRxiv">
        <title>The genome of the oomycete Peronosclerospora sorghi, a cosmopolitan pathogen of maize and sorghum, is inflated with dispersed pseudogenes.</title>
        <authorList>
            <person name="Fletcher K."/>
            <person name="Martin F."/>
            <person name="Isakeit T."/>
            <person name="Cavanaugh K."/>
            <person name="Magill C."/>
            <person name="Michelmore R."/>
        </authorList>
    </citation>
    <scope>NUCLEOTIDE SEQUENCE [LARGE SCALE GENOMIC DNA]</scope>
    <source>
        <strain evidence="1">P6</strain>
    </source>
</reference>
<protein>
    <submittedName>
        <fullName evidence="1">Uncharacterized protein</fullName>
    </submittedName>
</protein>
<evidence type="ECO:0000313" key="2">
    <source>
        <dbReference type="Proteomes" id="UP001163321"/>
    </source>
</evidence>
<evidence type="ECO:0000313" key="1">
    <source>
        <dbReference type="EMBL" id="KAI9919560.1"/>
    </source>
</evidence>
<name>A0ACC0WLL3_9STRA</name>
<gene>
    <name evidence="1" type="ORF">PsorP6_017238</name>
</gene>
<accession>A0ACC0WLL3</accession>
<keyword evidence="2" id="KW-1185">Reference proteome</keyword>
<comment type="caution">
    <text evidence="1">The sequence shown here is derived from an EMBL/GenBank/DDBJ whole genome shotgun (WGS) entry which is preliminary data.</text>
</comment>
<sequence length="113" mass="13034">MTSMSLKFILCAPEEKNATHTRKRENIADNLDSGLTAEISYSTFLAGRREKDDSALIALDRQQHTRQLQNLRQRRYRERKKSSASALQKKSELLHRDNSVLEAAIVERFESLT</sequence>
<dbReference type="Proteomes" id="UP001163321">
    <property type="component" value="Chromosome 11"/>
</dbReference>